<reference evidence="5 6" key="1">
    <citation type="journal article" date="2010" name="Nature">
        <title>The Ectocarpus genome and the independent evolution of multicellularity in brown algae.</title>
        <authorList>
            <person name="Cock J.M."/>
            <person name="Sterck L."/>
            <person name="Rouze P."/>
            <person name="Scornet D."/>
            <person name="Allen A.E."/>
            <person name="Amoutzias G."/>
            <person name="Anthouard V."/>
            <person name="Artiguenave F."/>
            <person name="Aury J.M."/>
            <person name="Badger J.H."/>
            <person name="Beszteri B."/>
            <person name="Billiau K."/>
            <person name="Bonnet E."/>
            <person name="Bothwell J.H."/>
            <person name="Bowler C."/>
            <person name="Boyen C."/>
            <person name="Brownlee C."/>
            <person name="Carrano C.J."/>
            <person name="Charrier B."/>
            <person name="Cho G.Y."/>
            <person name="Coelho S.M."/>
            <person name="Collen J."/>
            <person name="Corre E."/>
            <person name="Da Silva C."/>
            <person name="Delage L."/>
            <person name="Delaroque N."/>
            <person name="Dittami S.M."/>
            <person name="Doulbeau S."/>
            <person name="Elias M."/>
            <person name="Farnham G."/>
            <person name="Gachon C.M."/>
            <person name="Gschloessl B."/>
            <person name="Heesch S."/>
            <person name="Jabbari K."/>
            <person name="Jubin C."/>
            <person name="Kawai H."/>
            <person name="Kimura K."/>
            <person name="Kloareg B."/>
            <person name="Kupper F.C."/>
            <person name="Lang D."/>
            <person name="Le Bail A."/>
            <person name="Leblanc C."/>
            <person name="Lerouge P."/>
            <person name="Lohr M."/>
            <person name="Lopez P.J."/>
            <person name="Martens C."/>
            <person name="Maumus F."/>
            <person name="Michel G."/>
            <person name="Miranda-Saavedra D."/>
            <person name="Morales J."/>
            <person name="Moreau H."/>
            <person name="Motomura T."/>
            <person name="Nagasato C."/>
            <person name="Napoli C.A."/>
            <person name="Nelson D.R."/>
            <person name="Nyvall-Collen P."/>
            <person name="Peters A.F."/>
            <person name="Pommier C."/>
            <person name="Potin P."/>
            <person name="Poulain J."/>
            <person name="Quesneville H."/>
            <person name="Read B."/>
            <person name="Rensing S.A."/>
            <person name="Ritter A."/>
            <person name="Rousvoal S."/>
            <person name="Samanta M."/>
            <person name="Samson G."/>
            <person name="Schroeder D.C."/>
            <person name="Segurens B."/>
            <person name="Strittmatter M."/>
            <person name="Tonon T."/>
            <person name="Tregear J.W."/>
            <person name="Valentin K."/>
            <person name="von Dassow P."/>
            <person name="Yamagishi T."/>
            <person name="Van de Peer Y."/>
            <person name="Wincker P."/>
        </authorList>
    </citation>
    <scope>NUCLEOTIDE SEQUENCE [LARGE SCALE GENOMIC DNA]</scope>
    <source>
        <strain evidence="6">Ec32 / CCAP1310/4</strain>
    </source>
</reference>
<dbReference type="InParanoid" id="D7FN52"/>
<feature type="coiled-coil region" evidence="1">
    <location>
        <begin position="285"/>
        <end position="340"/>
    </location>
</feature>
<feature type="region of interest" description="Disordered" evidence="2">
    <location>
        <begin position="528"/>
        <end position="559"/>
    </location>
</feature>
<dbReference type="STRING" id="2880.D7FN52"/>
<dbReference type="PROSITE" id="PS00636">
    <property type="entry name" value="DNAJ_1"/>
    <property type="match status" value="1"/>
</dbReference>
<dbReference type="SUPFAM" id="SSF46689">
    <property type="entry name" value="Homeodomain-like"/>
    <property type="match status" value="1"/>
</dbReference>
<organism evidence="5 6">
    <name type="scientific">Ectocarpus siliculosus</name>
    <name type="common">Brown alga</name>
    <name type="synonym">Conferva siliculosa</name>
    <dbReference type="NCBI Taxonomy" id="2880"/>
    <lineage>
        <taxon>Eukaryota</taxon>
        <taxon>Sar</taxon>
        <taxon>Stramenopiles</taxon>
        <taxon>Ochrophyta</taxon>
        <taxon>PX clade</taxon>
        <taxon>Phaeophyceae</taxon>
        <taxon>Ectocarpales</taxon>
        <taxon>Ectocarpaceae</taxon>
        <taxon>Ectocarpus</taxon>
    </lineage>
</organism>
<dbReference type="Pfam" id="PF21884">
    <property type="entry name" value="ZUO1-like_ZHD"/>
    <property type="match status" value="1"/>
</dbReference>
<accession>D7FN52</accession>
<dbReference type="OMA" id="SFWYDFD"/>
<dbReference type="PANTHER" id="PTHR43999:SF1">
    <property type="entry name" value="DNAJ HOMOLOG SUBFAMILY C MEMBER 2"/>
    <property type="match status" value="1"/>
</dbReference>
<dbReference type="GO" id="GO:0006450">
    <property type="term" value="P:regulation of translational fidelity"/>
    <property type="evidence" value="ECO:0007669"/>
    <property type="project" value="InterPro"/>
</dbReference>
<dbReference type="GO" id="GO:0030544">
    <property type="term" value="F:Hsp70 protein binding"/>
    <property type="evidence" value="ECO:0007669"/>
    <property type="project" value="InterPro"/>
</dbReference>
<feature type="domain" description="J" evidence="3">
    <location>
        <begin position="88"/>
        <end position="157"/>
    </location>
</feature>
<dbReference type="eggNOG" id="KOG0724">
    <property type="taxonomic scope" value="Eukaryota"/>
</dbReference>
<feature type="coiled-coil region" evidence="1">
    <location>
        <begin position="412"/>
        <end position="439"/>
    </location>
</feature>
<dbReference type="GO" id="GO:0051083">
    <property type="term" value="P:'de novo' cotranslational protein folding"/>
    <property type="evidence" value="ECO:0007669"/>
    <property type="project" value="InterPro"/>
</dbReference>
<keyword evidence="5" id="KW-0346">Stress response</keyword>
<keyword evidence="1" id="KW-0175">Coiled coil</keyword>
<evidence type="ECO:0000259" key="4">
    <source>
        <dbReference type="PROSITE" id="PS50090"/>
    </source>
</evidence>
<feature type="region of interest" description="Disordered" evidence="2">
    <location>
        <begin position="613"/>
        <end position="633"/>
    </location>
</feature>
<gene>
    <name evidence="5" type="primary">Hsp40</name>
    <name evidence="5" type="ORF">Esi_0175_0019</name>
</gene>
<dbReference type="CDD" id="cd00167">
    <property type="entry name" value="SANT"/>
    <property type="match status" value="1"/>
</dbReference>
<evidence type="ECO:0000259" key="3">
    <source>
        <dbReference type="PROSITE" id="PS50076"/>
    </source>
</evidence>
<dbReference type="InterPro" id="IPR044634">
    <property type="entry name" value="Zuotin/DnaJC2"/>
</dbReference>
<dbReference type="Pfam" id="PF00226">
    <property type="entry name" value="DnaJ"/>
    <property type="match status" value="1"/>
</dbReference>
<dbReference type="Proteomes" id="UP000002630">
    <property type="component" value="Linkage Group LG16"/>
</dbReference>
<dbReference type="AlphaFoldDB" id="D7FN52"/>
<sequence>MAVLSSAADGGTAQKVASLTWSEETIEVETCGRSYWSFLQRARAIDNKQLGNVSAFTVDDEVDEEEVSEDVDFLLRDDLTPELVPELTHYEILGFEKYGNGVGDEGLKKAYRKAVLKYHPDKTGVQDGEEDEVFMAVQKAFDTLTDMTKRRAYDSSLEFDDSIPDELEGKEVSGPTSFYKVYEPVFERNKRFAVILPAPSLGDDDTPIDEVNNFYEYWVNFESWRDFSLEGEHDVEDAHDRYEKRWMIKENDRKSKELKRKEVKRLALLVDRARAVDPRIIRERVREREAKIAAKENKEREKREREQAKIQAVEDEKRRKKEEEERLRAISRQAKAGREAHKKEMRRRKKVMKNLYSLAVAQLTVGGSGSEAGVTPVGEEDMEWLKENLLLDQLNAAISALGTEEDIKVEGLDVMKVLMERRKAELKEEEEAAEAKQRTDREALVAAQLKMGSDRESRKRAWEENELSSLAKAIVKFPAGSQNRWEHISQFIAQATRAKDPFSKEDCIAKYQQLHAAPAGPQKVVAPAVAAASSSANARSAPERPSRREPREDVWSQAQQQQLETALARFPMGMDKNERWASISAAVPGKSKKQCVERFKFVKTQLLAKKKAEKKAAEAAAANGGTEATAAKK</sequence>
<dbReference type="CDD" id="cd06257">
    <property type="entry name" value="DnaJ"/>
    <property type="match status" value="1"/>
</dbReference>
<dbReference type="Gene3D" id="1.10.10.60">
    <property type="entry name" value="Homeodomain-like"/>
    <property type="match status" value="2"/>
</dbReference>
<evidence type="ECO:0000256" key="1">
    <source>
        <dbReference type="SAM" id="Coils"/>
    </source>
</evidence>
<dbReference type="PANTHER" id="PTHR43999">
    <property type="entry name" value="DNAJ HOMOLOG SUBFAMILY C MEMBER 2"/>
    <property type="match status" value="1"/>
</dbReference>
<proteinExistence type="predicted"/>
<dbReference type="InterPro" id="IPR009057">
    <property type="entry name" value="Homeodomain-like_sf"/>
</dbReference>
<dbReference type="GO" id="GO:0005829">
    <property type="term" value="C:cytosol"/>
    <property type="evidence" value="ECO:0007669"/>
    <property type="project" value="TreeGrafter"/>
</dbReference>
<dbReference type="EMBL" id="FN648255">
    <property type="protein sequence ID" value="CBJ30113.1"/>
    <property type="molecule type" value="Genomic_DNA"/>
</dbReference>
<keyword evidence="6" id="KW-1185">Reference proteome</keyword>
<dbReference type="InterPro" id="IPR054076">
    <property type="entry name" value="ZUO1-like_ZHD"/>
</dbReference>
<dbReference type="OrthoDB" id="1690618at2759"/>
<feature type="compositionally biased region" description="Low complexity" evidence="2">
    <location>
        <begin position="528"/>
        <end position="540"/>
    </location>
</feature>
<dbReference type="SMART" id="SM00271">
    <property type="entry name" value="DnaJ"/>
    <property type="match status" value="1"/>
</dbReference>
<feature type="domain" description="Myb-like" evidence="4">
    <location>
        <begin position="547"/>
        <end position="603"/>
    </location>
</feature>
<evidence type="ECO:0000256" key="2">
    <source>
        <dbReference type="SAM" id="MobiDB-lite"/>
    </source>
</evidence>
<dbReference type="PROSITE" id="PS50076">
    <property type="entry name" value="DNAJ_2"/>
    <property type="match status" value="1"/>
</dbReference>
<dbReference type="GO" id="GO:0043022">
    <property type="term" value="F:ribosome binding"/>
    <property type="evidence" value="ECO:0007669"/>
    <property type="project" value="InterPro"/>
</dbReference>
<dbReference type="SMART" id="SM00717">
    <property type="entry name" value="SANT"/>
    <property type="match status" value="2"/>
</dbReference>
<dbReference type="SUPFAM" id="SSF46565">
    <property type="entry name" value="Chaperone J-domain"/>
    <property type="match status" value="1"/>
</dbReference>
<dbReference type="EMBL" id="FN649741">
    <property type="protein sequence ID" value="CBJ30113.1"/>
    <property type="molecule type" value="Genomic_DNA"/>
</dbReference>
<dbReference type="InterPro" id="IPR001005">
    <property type="entry name" value="SANT/Myb"/>
</dbReference>
<dbReference type="InterPro" id="IPR018253">
    <property type="entry name" value="DnaJ_domain_CS"/>
</dbReference>
<dbReference type="FunCoup" id="D7FN52">
    <property type="interactions" value="356"/>
</dbReference>
<evidence type="ECO:0000313" key="5">
    <source>
        <dbReference type="EMBL" id="CBJ30113.1"/>
    </source>
</evidence>
<dbReference type="PROSITE" id="PS50090">
    <property type="entry name" value="MYB_LIKE"/>
    <property type="match status" value="1"/>
</dbReference>
<protein>
    <submittedName>
        <fullName evidence="5">Heat shock protein 40</fullName>
    </submittedName>
</protein>
<dbReference type="Gene3D" id="1.10.287.110">
    <property type="entry name" value="DnaJ domain"/>
    <property type="match status" value="1"/>
</dbReference>
<name>D7FN52_ECTSI</name>
<dbReference type="Pfam" id="PF23082">
    <property type="entry name" value="Myb_DNA-binding_2"/>
    <property type="match status" value="1"/>
</dbReference>
<dbReference type="InterPro" id="IPR001623">
    <property type="entry name" value="DnaJ_domain"/>
</dbReference>
<feature type="compositionally biased region" description="Low complexity" evidence="2">
    <location>
        <begin position="618"/>
        <end position="633"/>
    </location>
</feature>
<dbReference type="Pfam" id="PF00249">
    <property type="entry name" value="Myb_DNA-binding"/>
    <property type="match status" value="1"/>
</dbReference>
<evidence type="ECO:0000313" key="6">
    <source>
        <dbReference type="Proteomes" id="UP000002630"/>
    </source>
</evidence>
<dbReference type="InterPro" id="IPR036869">
    <property type="entry name" value="J_dom_sf"/>
</dbReference>
<feature type="compositionally biased region" description="Basic and acidic residues" evidence="2">
    <location>
        <begin position="541"/>
        <end position="554"/>
    </location>
</feature>